<protein>
    <submittedName>
        <fullName evidence="5">ABC transporter substrate-binding protein</fullName>
    </submittedName>
</protein>
<dbReference type="GO" id="GO:0015768">
    <property type="term" value="P:maltose transport"/>
    <property type="evidence" value="ECO:0007669"/>
    <property type="project" value="TreeGrafter"/>
</dbReference>
<dbReference type="Pfam" id="PF01547">
    <property type="entry name" value="SBP_bac_1"/>
    <property type="match status" value="1"/>
</dbReference>
<evidence type="ECO:0000256" key="4">
    <source>
        <dbReference type="SAM" id="SignalP"/>
    </source>
</evidence>
<name>A0AAU7GAS3_9MICO</name>
<dbReference type="Gene3D" id="3.40.190.10">
    <property type="entry name" value="Periplasmic binding protein-like II"/>
    <property type="match status" value="1"/>
</dbReference>
<dbReference type="InterPro" id="IPR006059">
    <property type="entry name" value="SBP"/>
</dbReference>
<dbReference type="RefSeq" id="WP_348787333.1">
    <property type="nucleotide sequence ID" value="NZ_CP157390.1"/>
</dbReference>
<accession>A0AAU7GAS3</accession>
<dbReference type="AlphaFoldDB" id="A0AAU7GAS3"/>
<evidence type="ECO:0000313" key="5">
    <source>
        <dbReference type="EMBL" id="XBM47360.1"/>
    </source>
</evidence>
<dbReference type="CDD" id="cd14748">
    <property type="entry name" value="PBP2_UgpB"/>
    <property type="match status" value="1"/>
</dbReference>
<dbReference type="SUPFAM" id="SSF53850">
    <property type="entry name" value="Periplasmic binding protein-like II"/>
    <property type="match status" value="1"/>
</dbReference>
<reference evidence="5" key="1">
    <citation type="submission" date="2024-05" db="EMBL/GenBank/DDBJ databases">
        <title>The Natural Products Discovery Center: Release of the First 8490 Sequenced Strains for Exploring Actinobacteria Biosynthetic Diversity.</title>
        <authorList>
            <person name="Kalkreuter E."/>
            <person name="Kautsar S.A."/>
            <person name="Yang D."/>
            <person name="Bader C.D."/>
            <person name="Teijaro C.N."/>
            <person name="Fluegel L."/>
            <person name="Davis C.M."/>
            <person name="Simpson J.R."/>
            <person name="Lauterbach L."/>
            <person name="Steele A.D."/>
            <person name="Gui C."/>
            <person name="Meng S."/>
            <person name="Li G."/>
            <person name="Viehrig K."/>
            <person name="Ye F."/>
            <person name="Su P."/>
            <person name="Kiefer A.F."/>
            <person name="Nichols A."/>
            <person name="Cepeda A.J."/>
            <person name="Yan W."/>
            <person name="Fan B."/>
            <person name="Jiang Y."/>
            <person name="Adhikari A."/>
            <person name="Zheng C.-J."/>
            <person name="Schuster L."/>
            <person name="Cowan T.M."/>
            <person name="Smanski M.J."/>
            <person name="Chevrette M.G."/>
            <person name="de Carvalho L.P.S."/>
            <person name="Shen B."/>
        </authorList>
    </citation>
    <scope>NUCLEOTIDE SEQUENCE</scope>
    <source>
        <strain evidence="5">NPDC080035</strain>
    </source>
</reference>
<dbReference type="EMBL" id="CP157390">
    <property type="protein sequence ID" value="XBM47360.1"/>
    <property type="molecule type" value="Genomic_DNA"/>
</dbReference>
<dbReference type="PANTHER" id="PTHR30061:SF50">
    <property type="entry name" value="MALTOSE_MALTODEXTRIN-BINDING PERIPLASMIC PROTEIN"/>
    <property type="match status" value="1"/>
</dbReference>
<organism evidence="5">
    <name type="scientific">Leifsonia sp. NPDC080035</name>
    <dbReference type="NCBI Taxonomy" id="3143936"/>
    <lineage>
        <taxon>Bacteria</taxon>
        <taxon>Bacillati</taxon>
        <taxon>Actinomycetota</taxon>
        <taxon>Actinomycetes</taxon>
        <taxon>Micrococcales</taxon>
        <taxon>Microbacteriaceae</taxon>
        <taxon>Leifsonia</taxon>
    </lineage>
</organism>
<evidence type="ECO:0000256" key="3">
    <source>
        <dbReference type="ARBA" id="ARBA00022729"/>
    </source>
</evidence>
<feature type="signal peptide" evidence="4">
    <location>
        <begin position="1"/>
        <end position="32"/>
    </location>
</feature>
<dbReference type="PANTHER" id="PTHR30061">
    <property type="entry name" value="MALTOSE-BINDING PERIPLASMIC PROTEIN"/>
    <property type="match status" value="1"/>
</dbReference>
<comment type="similarity">
    <text evidence="1">Belongs to the bacterial solute-binding protein 1 family.</text>
</comment>
<proteinExistence type="inferred from homology"/>
<dbReference type="GO" id="GO:1901982">
    <property type="term" value="F:maltose binding"/>
    <property type="evidence" value="ECO:0007669"/>
    <property type="project" value="TreeGrafter"/>
</dbReference>
<feature type="chain" id="PRO_5043941308" evidence="4">
    <location>
        <begin position="33"/>
        <end position="427"/>
    </location>
</feature>
<sequence>MKTKRSRRSRVVALAASALVALPLAACSSNGAGDGPTTITFSYLWGGAEAKSLEKIIADFNASQKDIVVKGVSSPDAQKQLTSMSSSSGSFDISDNFGDSVGAWASKGIIAPLDDYLKADKVDTGDFVPSAMDQMRFKGKTYALPIAVHSLQLVYNKKLLAEAGIQPPKTMDELAAAAAALTKTDANGAITQLGLGSSNYSSTLEAIGIAFGGKWTDDKGPTPTDAGNIAGLTWYQDNIVKKVGADKLAAFKGGEGQYLSAQDPLYSGKMAMRFDGEWTAVSAATAAPDLDWGVTAIPAGDPKYENSTMVSSSTLFIPSNSKHKEQAATFLAYLVSEKPMTDFSLALGNLPARTSLLDSDAYSSLKNFSVWAEALKSPNAVSLASAPYSAEYATDLAAAFDDVVRDAATPKQALEGVEKRVSSYATR</sequence>
<evidence type="ECO:0000256" key="1">
    <source>
        <dbReference type="ARBA" id="ARBA00008520"/>
    </source>
</evidence>
<evidence type="ECO:0000256" key="2">
    <source>
        <dbReference type="ARBA" id="ARBA00022448"/>
    </source>
</evidence>
<dbReference type="GO" id="GO:0055052">
    <property type="term" value="C:ATP-binding cassette (ABC) transporter complex, substrate-binding subunit-containing"/>
    <property type="evidence" value="ECO:0007669"/>
    <property type="project" value="TreeGrafter"/>
</dbReference>
<gene>
    <name evidence="5" type="ORF">AAME72_14895</name>
</gene>
<keyword evidence="3 4" id="KW-0732">Signal</keyword>
<keyword evidence="2" id="KW-0813">Transport</keyword>
<dbReference type="GO" id="GO:0042956">
    <property type="term" value="P:maltodextrin transmembrane transport"/>
    <property type="evidence" value="ECO:0007669"/>
    <property type="project" value="TreeGrafter"/>
</dbReference>